<gene>
    <name evidence="1" type="ORF">C1H87_19500</name>
</gene>
<evidence type="ECO:0000313" key="2">
    <source>
        <dbReference type="Proteomes" id="UP000235826"/>
    </source>
</evidence>
<accession>A0A2K9PUN8</accession>
<dbReference type="KEGG" id="fek:C1H87_19500"/>
<sequence>MKDKIQNLRNKVSKYFENFDELNNRRTKWNTETKEFIHSKLTEINDCFPKLVWFVGKNEHIKNLESVYWEMGNEMAGFAIKNKFIIRKPGYLNYAQLANGKIIVMIAYPTIEENIRNEIEPKIIGDYLPDEINEKLIIKHAEAFIDEINDWTMNLDK</sequence>
<proteinExistence type="predicted"/>
<dbReference type="AlphaFoldDB" id="A0A2K9PUN8"/>
<dbReference type="OrthoDB" id="1160874at2"/>
<dbReference type="RefSeq" id="WP_102757427.1">
    <property type="nucleotide sequence ID" value="NZ_CP025791.1"/>
</dbReference>
<organism evidence="1 2">
    <name type="scientific">Flavivirga eckloniae</name>
    <dbReference type="NCBI Taxonomy" id="1803846"/>
    <lineage>
        <taxon>Bacteria</taxon>
        <taxon>Pseudomonadati</taxon>
        <taxon>Bacteroidota</taxon>
        <taxon>Flavobacteriia</taxon>
        <taxon>Flavobacteriales</taxon>
        <taxon>Flavobacteriaceae</taxon>
        <taxon>Flavivirga</taxon>
    </lineage>
</organism>
<dbReference type="Proteomes" id="UP000235826">
    <property type="component" value="Chromosome"/>
</dbReference>
<keyword evidence="2" id="KW-1185">Reference proteome</keyword>
<name>A0A2K9PUN8_9FLAO</name>
<evidence type="ECO:0000313" key="1">
    <source>
        <dbReference type="EMBL" id="AUP80781.1"/>
    </source>
</evidence>
<protein>
    <submittedName>
        <fullName evidence="1">Uncharacterized protein</fullName>
    </submittedName>
</protein>
<dbReference type="EMBL" id="CP025791">
    <property type="protein sequence ID" value="AUP80781.1"/>
    <property type="molecule type" value="Genomic_DNA"/>
</dbReference>
<reference evidence="1 2" key="1">
    <citation type="submission" date="2018-01" db="EMBL/GenBank/DDBJ databases">
        <title>Complete genome sequence of Flavivirga eckloniae ECD14 isolated from seaweed Ecklonia cava.</title>
        <authorList>
            <person name="Lee J.H."/>
            <person name="Baik K.S."/>
            <person name="Seong C.N."/>
        </authorList>
    </citation>
    <scope>NUCLEOTIDE SEQUENCE [LARGE SCALE GENOMIC DNA]</scope>
    <source>
        <strain evidence="1 2">ECD14</strain>
    </source>
</reference>